<accession>A0ABV9W2J6</accession>
<proteinExistence type="predicted"/>
<dbReference type="InterPro" id="IPR032710">
    <property type="entry name" value="NTF2-like_dom_sf"/>
</dbReference>
<keyword evidence="3" id="KW-1185">Reference proteome</keyword>
<feature type="domain" description="SnoaL-like" evidence="1">
    <location>
        <begin position="10"/>
        <end position="137"/>
    </location>
</feature>
<dbReference type="RefSeq" id="WP_380119448.1">
    <property type="nucleotide sequence ID" value="NZ_JBHSIU010000041.1"/>
</dbReference>
<dbReference type="Pfam" id="PF13577">
    <property type="entry name" value="SnoaL_4"/>
    <property type="match status" value="1"/>
</dbReference>
<dbReference type="EMBL" id="JBHSIU010000041">
    <property type="protein sequence ID" value="MFC5001883.1"/>
    <property type="molecule type" value="Genomic_DNA"/>
</dbReference>
<evidence type="ECO:0000313" key="3">
    <source>
        <dbReference type="Proteomes" id="UP001595912"/>
    </source>
</evidence>
<dbReference type="Proteomes" id="UP001595912">
    <property type="component" value="Unassembled WGS sequence"/>
</dbReference>
<gene>
    <name evidence="2" type="ORF">ACFPIJ_29110</name>
</gene>
<name>A0ABV9W2J6_9ACTN</name>
<evidence type="ECO:0000313" key="2">
    <source>
        <dbReference type="EMBL" id="MFC5001883.1"/>
    </source>
</evidence>
<protein>
    <submittedName>
        <fullName evidence="2">Nuclear transport factor 2 family protein</fullName>
    </submittedName>
</protein>
<dbReference type="SUPFAM" id="SSF54427">
    <property type="entry name" value="NTF2-like"/>
    <property type="match status" value="1"/>
</dbReference>
<sequence>MNHDKEYHMQEQLAIIETVNAIFDLVDAKDWAAVRALIADEVDVDVTSLGGGEPARITGDQLVAGWETGLHARKRSWHLVGHHRLRVADDAATAAVLLKGYAWNRLDEELGSGMWEVWGTYHLSFERAETGWKMNRFQLDVSATNGDDAVRTHIA</sequence>
<comment type="caution">
    <text evidence="2">The sequence shown here is derived from an EMBL/GenBank/DDBJ whole genome shotgun (WGS) entry which is preliminary data.</text>
</comment>
<dbReference type="Gene3D" id="3.10.450.50">
    <property type="match status" value="1"/>
</dbReference>
<organism evidence="2 3">
    <name type="scientific">Dactylosporangium cerinum</name>
    <dbReference type="NCBI Taxonomy" id="1434730"/>
    <lineage>
        <taxon>Bacteria</taxon>
        <taxon>Bacillati</taxon>
        <taxon>Actinomycetota</taxon>
        <taxon>Actinomycetes</taxon>
        <taxon>Micromonosporales</taxon>
        <taxon>Micromonosporaceae</taxon>
        <taxon>Dactylosporangium</taxon>
    </lineage>
</organism>
<evidence type="ECO:0000259" key="1">
    <source>
        <dbReference type="Pfam" id="PF13577"/>
    </source>
</evidence>
<dbReference type="InterPro" id="IPR037401">
    <property type="entry name" value="SnoaL-like"/>
</dbReference>
<reference evidence="3" key="1">
    <citation type="journal article" date="2019" name="Int. J. Syst. Evol. Microbiol.">
        <title>The Global Catalogue of Microorganisms (GCM) 10K type strain sequencing project: providing services to taxonomists for standard genome sequencing and annotation.</title>
        <authorList>
            <consortium name="The Broad Institute Genomics Platform"/>
            <consortium name="The Broad Institute Genome Sequencing Center for Infectious Disease"/>
            <person name="Wu L."/>
            <person name="Ma J."/>
        </authorList>
    </citation>
    <scope>NUCLEOTIDE SEQUENCE [LARGE SCALE GENOMIC DNA]</scope>
    <source>
        <strain evidence="3">CGMCC 4.7152</strain>
    </source>
</reference>